<dbReference type="RefSeq" id="WP_052325769.1">
    <property type="nucleotide sequence ID" value="NZ_JTCM02000130.1"/>
</dbReference>
<evidence type="ECO:0000313" key="2">
    <source>
        <dbReference type="EMBL" id="NEU76749.1"/>
    </source>
</evidence>
<dbReference type="InterPro" id="IPR029044">
    <property type="entry name" value="Nucleotide-diphossugar_trans"/>
</dbReference>
<accession>A0A846HIQ3</accession>
<dbReference type="InterPro" id="IPR001173">
    <property type="entry name" value="Glyco_trans_2-like"/>
</dbReference>
<gene>
    <name evidence="2" type="ORF">PI95_030635</name>
</gene>
<dbReference type="PANTHER" id="PTHR22916">
    <property type="entry name" value="GLYCOSYLTRANSFERASE"/>
    <property type="match status" value="1"/>
</dbReference>
<dbReference type="AlphaFoldDB" id="A0A846HIQ3"/>
<dbReference type="PANTHER" id="PTHR22916:SF3">
    <property type="entry name" value="UDP-GLCNAC:BETAGAL BETA-1,3-N-ACETYLGLUCOSAMINYLTRANSFERASE-LIKE PROTEIN 1"/>
    <property type="match status" value="1"/>
</dbReference>
<evidence type="ECO:0000313" key="3">
    <source>
        <dbReference type="Proteomes" id="UP000031549"/>
    </source>
</evidence>
<proteinExistence type="predicted"/>
<name>A0A846HIQ3_9CYAN</name>
<dbReference type="Gene3D" id="3.90.550.10">
    <property type="entry name" value="Spore Coat Polysaccharide Biosynthesis Protein SpsA, Chain A"/>
    <property type="match status" value="1"/>
</dbReference>
<feature type="domain" description="Glycosyltransferase 2-like" evidence="1">
    <location>
        <begin position="17"/>
        <end position="171"/>
    </location>
</feature>
<dbReference type="GO" id="GO:0016758">
    <property type="term" value="F:hexosyltransferase activity"/>
    <property type="evidence" value="ECO:0007669"/>
    <property type="project" value="UniProtKB-ARBA"/>
</dbReference>
<keyword evidence="3" id="KW-1185">Reference proteome</keyword>
<sequence length="309" mass="35003">MTHSENISRYQDNPLVSIIIANYNYARFIGQAIDSALSQTYQNIEVIVVDDGSTDNSQKIIASYGERVVTVFKDNAGQCSCYNVGFATSRGQIICFLDSDDILLPEKVAEVVKAFKSSEELGWCFHNLRWVDENAELLLKSSTQRSSRECDFRNMLKSGKLPPALPASSALCFRRSLLDKILPMPIAKAVSCSDFYVKYMAVALSKGCFLGKVLAHHRIHANNAATLRNDRQHLRAREFIFTGYWISKEFQCLKKFANKLVAIGISLQWHAGNNDYENNKIIKDYLIITSFLEKMEINLKACFYYLKAS</sequence>
<protein>
    <submittedName>
        <fullName evidence="2">Glycosyltransferase</fullName>
    </submittedName>
</protein>
<reference evidence="2 3" key="1">
    <citation type="journal article" date="2015" name="Genome Announc.">
        <title>Draft Genome Sequence of Cyanobacterium Hassallia byssoidea Strain VB512170, Isolated from Monuments in India.</title>
        <authorList>
            <person name="Singh D."/>
            <person name="Chandrababunaidu M.M."/>
            <person name="Panda A."/>
            <person name="Sen D."/>
            <person name="Bhattacharyya S."/>
            <person name="Adhikary S.P."/>
            <person name="Tripathy S."/>
        </authorList>
    </citation>
    <scope>NUCLEOTIDE SEQUENCE [LARGE SCALE GENOMIC DNA]</scope>
    <source>
        <strain evidence="2 3">VB512170</strain>
    </source>
</reference>
<dbReference type="SUPFAM" id="SSF53448">
    <property type="entry name" value="Nucleotide-diphospho-sugar transferases"/>
    <property type="match status" value="1"/>
</dbReference>
<organism evidence="2 3">
    <name type="scientific">Hassallia byssoidea VB512170</name>
    <dbReference type="NCBI Taxonomy" id="1304833"/>
    <lineage>
        <taxon>Bacteria</taxon>
        <taxon>Bacillati</taxon>
        <taxon>Cyanobacteriota</taxon>
        <taxon>Cyanophyceae</taxon>
        <taxon>Nostocales</taxon>
        <taxon>Tolypothrichaceae</taxon>
        <taxon>Hassallia</taxon>
    </lineage>
</organism>
<dbReference type="EMBL" id="JTCM02000130">
    <property type="protein sequence ID" value="NEU76749.1"/>
    <property type="molecule type" value="Genomic_DNA"/>
</dbReference>
<dbReference type="Pfam" id="PF00535">
    <property type="entry name" value="Glycos_transf_2"/>
    <property type="match status" value="1"/>
</dbReference>
<keyword evidence="2" id="KW-0808">Transferase</keyword>
<dbReference type="Proteomes" id="UP000031549">
    <property type="component" value="Unassembled WGS sequence"/>
</dbReference>
<evidence type="ECO:0000259" key="1">
    <source>
        <dbReference type="Pfam" id="PF00535"/>
    </source>
</evidence>
<comment type="caution">
    <text evidence="2">The sequence shown here is derived from an EMBL/GenBank/DDBJ whole genome shotgun (WGS) entry which is preliminary data.</text>
</comment>